<keyword evidence="9" id="KW-1185">Reference proteome</keyword>
<dbReference type="GO" id="GO:0051537">
    <property type="term" value="F:2 iron, 2 sulfur cluster binding"/>
    <property type="evidence" value="ECO:0007669"/>
    <property type="project" value="UniProtKB-KW"/>
</dbReference>
<name>C6HUI3_9BACT</name>
<comment type="cofactor">
    <cofactor evidence="7">
        <name>[2Fe-2S] cluster</name>
        <dbReference type="ChEBI" id="CHEBI:190135"/>
    </cofactor>
    <text evidence="7">Binds 1 [2Fe-2S] cluster.</text>
</comment>
<evidence type="ECO:0000313" key="8">
    <source>
        <dbReference type="EMBL" id="EES53716.1"/>
    </source>
</evidence>
<feature type="binding site" evidence="7">
    <location>
        <position position="92"/>
    </location>
    <ligand>
        <name>[2Fe-2S] cluster</name>
        <dbReference type="ChEBI" id="CHEBI:190135"/>
    </ligand>
</feature>
<dbReference type="CDD" id="cd03064">
    <property type="entry name" value="TRX_Fd_NuoE"/>
    <property type="match status" value="1"/>
</dbReference>
<reference evidence="8 9" key="1">
    <citation type="journal article" date="2009" name="Appl. Environ. Microbiol.">
        <title>Community genomic and proteomic analyses of chemoautotrophic iron-oxidizing "Leptospirillum rubarum" (Group II) and "Leptospirillum ferrodiazotrophum" (Group III) bacteria in acid mine drainage biofilms.</title>
        <authorList>
            <person name="Goltsman D.S."/>
            <person name="Denef V.J."/>
            <person name="Singer S.W."/>
            <person name="VerBerkmoes N.C."/>
            <person name="Lefsrud M."/>
            <person name="Mueller R.S."/>
            <person name="Dick G.J."/>
            <person name="Sun C.L."/>
            <person name="Wheeler K.E."/>
            <person name="Zemla A."/>
            <person name="Baker B.J."/>
            <person name="Hauser L."/>
            <person name="Land M."/>
            <person name="Shah M.B."/>
            <person name="Thelen M.P."/>
            <person name="Hettich R.L."/>
            <person name="Banfield J.F."/>
        </authorList>
    </citation>
    <scope>NUCLEOTIDE SEQUENCE [LARGE SCALE GENOMIC DNA]</scope>
</reference>
<keyword evidence="4 7" id="KW-0408">Iron</keyword>
<dbReference type="InterPro" id="IPR028431">
    <property type="entry name" value="NADP_DH_HndA-like"/>
</dbReference>
<evidence type="ECO:0000256" key="5">
    <source>
        <dbReference type="ARBA" id="ARBA00023014"/>
    </source>
</evidence>
<dbReference type="Gene3D" id="1.10.10.1590">
    <property type="entry name" value="NADH-quinone oxidoreductase subunit E"/>
    <property type="match status" value="1"/>
</dbReference>
<comment type="similarity">
    <text evidence="1">Belongs to the complex I 24 kDa subunit family.</text>
</comment>
<keyword evidence="8" id="KW-0830">Ubiquinone</keyword>
<dbReference type="PIRSF" id="PIRSF000216">
    <property type="entry name" value="NADH_DH_24kDa"/>
    <property type="match status" value="1"/>
</dbReference>
<keyword evidence="3 7" id="KW-0479">Metal-binding</keyword>
<dbReference type="InterPro" id="IPR041921">
    <property type="entry name" value="NuoE_N"/>
</dbReference>
<evidence type="ECO:0000256" key="3">
    <source>
        <dbReference type="ARBA" id="ARBA00022723"/>
    </source>
</evidence>
<organism evidence="8 9">
    <name type="scientific">Leptospirillum ferrodiazotrophum</name>
    <dbReference type="NCBI Taxonomy" id="412449"/>
    <lineage>
        <taxon>Bacteria</taxon>
        <taxon>Pseudomonadati</taxon>
        <taxon>Nitrospirota</taxon>
        <taxon>Nitrospiria</taxon>
        <taxon>Nitrospirales</taxon>
        <taxon>Nitrospiraceae</taxon>
        <taxon>Leptospirillum</taxon>
    </lineage>
</organism>
<dbReference type="PANTHER" id="PTHR43342:SF1">
    <property type="entry name" value="BIFURCATING [FEFE] HYDROGENASE GAMMA SUBUNIT"/>
    <property type="match status" value="1"/>
</dbReference>
<dbReference type="InterPro" id="IPR002023">
    <property type="entry name" value="NuoE-like"/>
</dbReference>
<dbReference type="PROSITE" id="PS01099">
    <property type="entry name" value="COMPLEX1_24K"/>
    <property type="match status" value="1"/>
</dbReference>
<comment type="cofactor">
    <cofactor evidence="6">
        <name>[2Fe-2S] cluster</name>
        <dbReference type="ChEBI" id="CHEBI:190135"/>
    </cofactor>
</comment>
<dbReference type="InterPro" id="IPR036249">
    <property type="entry name" value="Thioredoxin-like_sf"/>
</dbReference>
<dbReference type="AlphaFoldDB" id="C6HUI3"/>
<evidence type="ECO:0000256" key="2">
    <source>
        <dbReference type="ARBA" id="ARBA00022714"/>
    </source>
</evidence>
<evidence type="ECO:0000256" key="1">
    <source>
        <dbReference type="ARBA" id="ARBA00010643"/>
    </source>
</evidence>
<dbReference type="InterPro" id="IPR042128">
    <property type="entry name" value="NuoE_dom"/>
</dbReference>
<protein>
    <submittedName>
        <fullName evidence="8">Putative NADH dehydrogenase (Ubiquinone), E subunit</fullName>
    </submittedName>
</protein>
<dbReference type="SUPFAM" id="SSF52833">
    <property type="entry name" value="Thioredoxin-like"/>
    <property type="match status" value="1"/>
</dbReference>
<dbReference type="EMBL" id="GG693856">
    <property type="protein sequence ID" value="EES53716.1"/>
    <property type="molecule type" value="Genomic_DNA"/>
</dbReference>
<dbReference type="GO" id="GO:0016491">
    <property type="term" value="F:oxidoreductase activity"/>
    <property type="evidence" value="ECO:0007669"/>
    <property type="project" value="InterPro"/>
</dbReference>
<evidence type="ECO:0000256" key="6">
    <source>
        <dbReference type="ARBA" id="ARBA00034078"/>
    </source>
</evidence>
<dbReference type="Proteomes" id="UP000009374">
    <property type="component" value="Unassembled WGS sequence"/>
</dbReference>
<dbReference type="Pfam" id="PF01257">
    <property type="entry name" value="2Fe-2S_thioredx"/>
    <property type="match status" value="1"/>
</dbReference>
<dbReference type="Gene3D" id="3.40.30.10">
    <property type="entry name" value="Glutaredoxin"/>
    <property type="match status" value="1"/>
</dbReference>
<evidence type="ECO:0000313" key="9">
    <source>
        <dbReference type="Proteomes" id="UP000009374"/>
    </source>
</evidence>
<feature type="binding site" evidence="7">
    <location>
        <position position="132"/>
    </location>
    <ligand>
        <name>[2Fe-2S] cluster</name>
        <dbReference type="ChEBI" id="CHEBI:190135"/>
    </ligand>
</feature>
<keyword evidence="5 7" id="KW-0411">Iron-sulfur</keyword>
<proteinExistence type="inferred from homology"/>
<evidence type="ECO:0000256" key="7">
    <source>
        <dbReference type="PIRSR" id="PIRSR000216-1"/>
    </source>
</evidence>
<dbReference type="NCBIfam" id="NF005722">
    <property type="entry name" value="PRK07539.1-2"/>
    <property type="match status" value="1"/>
</dbReference>
<gene>
    <name evidence="8" type="ORF">UBAL3_60500012</name>
</gene>
<feature type="binding site" evidence="7">
    <location>
        <position position="87"/>
    </location>
    <ligand>
        <name>[2Fe-2S] cluster</name>
        <dbReference type="ChEBI" id="CHEBI:190135"/>
    </ligand>
</feature>
<sequence length="176" mass="19374">MAHNDNAATINITDEEIDHICEEFGNREGAVVQILQTIQDKYGYVPAEVLERVGEDLGIPHSKMFGVLTFYSQFYREPRGKFILKVCVGTACHVRGAGLLVDKIKENLHIEEGENTEDMMFTLEPVSCLGSCALAPMAMVNGNTYGKLSGDKMVDLLKQFREESAGEPETEASPAS</sequence>
<dbReference type="PANTHER" id="PTHR43342">
    <property type="entry name" value="NADH-QUINONE OXIDOREDUCTASE, E SUBUNIT"/>
    <property type="match status" value="1"/>
</dbReference>
<dbReference type="GO" id="GO:0046872">
    <property type="term" value="F:metal ion binding"/>
    <property type="evidence" value="ECO:0007669"/>
    <property type="project" value="UniProtKB-KW"/>
</dbReference>
<keyword evidence="2 7" id="KW-0001">2Fe-2S</keyword>
<accession>C6HUI3</accession>
<feature type="binding site" evidence="7">
    <location>
        <position position="128"/>
    </location>
    <ligand>
        <name>[2Fe-2S] cluster</name>
        <dbReference type="ChEBI" id="CHEBI:190135"/>
    </ligand>
</feature>
<evidence type="ECO:0000256" key="4">
    <source>
        <dbReference type="ARBA" id="ARBA00023004"/>
    </source>
</evidence>